<feature type="transmembrane region" description="Helical" evidence="1">
    <location>
        <begin position="78"/>
        <end position="95"/>
    </location>
</feature>
<organism evidence="2 3">
    <name type="scientific">Athelia psychrophila</name>
    <dbReference type="NCBI Taxonomy" id="1759441"/>
    <lineage>
        <taxon>Eukaryota</taxon>
        <taxon>Fungi</taxon>
        <taxon>Dikarya</taxon>
        <taxon>Basidiomycota</taxon>
        <taxon>Agaricomycotina</taxon>
        <taxon>Agaricomycetes</taxon>
        <taxon>Agaricomycetidae</taxon>
        <taxon>Atheliales</taxon>
        <taxon>Atheliaceae</taxon>
        <taxon>Athelia</taxon>
    </lineage>
</organism>
<dbReference type="OrthoDB" id="9451547at2759"/>
<feature type="transmembrane region" description="Helical" evidence="1">
    <location>
        <begin position="273"/>
        <end position="295"/>
    </location>
</feature>
<evidence type="ECO:0000313" key="3">
    <source>
        <dbReference type="Proteomes" id="UP000076532"/>
    </source>
</evidence>
<gene>
    <name evidence="2" type="ORF">FIBSPDRAFT_488166</name>
</gene>
<dbReference type="EMBL" id="KV417541">
    <property type="protein sequence ID" value="KZP22164.1"/>
    <property type="molecule type" value="Genomic_DNA"/>
</dbReference>
<keyword evidence="1" id="KW-0472">Membrane</keyword>
<dbReference type="PANTHER" id="PTHR35043:SF7">
    <property type="entry name" value="TRANSCRIPTION FACTOR DOMAIN-CONTAINING PROTEIN"/>
    <property type="match status" value="1"/>
</dbReference>
<evidence type="ECO:0000256" key="1">
    <source>
        <dbReference type="SAM" id="Phobius"/>
    </source>
</evidence>
<protein>
    <submittedName>
        <fullName evidence="2">Uncharacterized protein</fullName>
    </submittedName>
</protein>
<keyword evidence="1" id="KW-1133">Transmembrane helix</keyword>
<sequence length="364" mass="40107">MGGYQIYDKDGPRYALDPETVIRFVRAGKITAPAAEEVADRSKGDVLSKGLAVIQTLWFVTQCIARRFEGLPLTNLEVITLAYTVITVAMYIAWWEKPLNVRCGIRVSMLSAQALYQEHILSPPPPLSPSSPPPLTFPSIGWWLSRVTHSAVTVEHSGREWMPPPPRPPPTPPPTFLTIFWKWLSRAIGSSMEHNGQLWSITMGWISAFIDGNQDSLVKLELLEGVPTFWTGVATKDIALLAHFVSIFVAISFAAVHYITWSNNFPSPLEQQLWQWSTAAITAVPVGLLAGLMLARMSPTGCADGARWSIGWWGGVCGKSVLAIGGPIYICARGTLFGLSFITLRSLPVAAYRIVEWSELIPHI</sequence>
<evidence type="ECO:0000313" key="2">
    <source>
        <dbReference type="EMBL" id="KZP22164.1"/>
    </source>
</evidence>
<reference evidence="2 3" key="1">
    <citation type="journal article" date="2016" name="Mol. Biol. Evol.">
        <title>Comparative Genomics of Early-Diverging Mushroom-Forming Fungi Provides Insights into the Origins of Lignocellulose Decay Capabilities.</title>
        <authorList>
            <person name="Nagy L.G."/>
            <person name="Riley R."/>
            <person name="Tritt A."/>
            <person name="Adam C."/>
            <person name="Daum C."/>
            <person name="Floudas D."/>
            <person name="Sun H."/>
            <person name="Yadav J.S."/>
            <person name="Pangilinan J."/>
            <person name="Larsson K.H."/>
            <person name="Matsuura K."/>
            <person name="Barry K."/>
            <person name="Labutti K."/>
            <person name="Kuo R."/>
            <person name="Ohm R.A."/>
            <person name="Bhattacharya S.S."/>
            <person name="Shirouzu T."/>
            <person name="Yoshinaga Y."/>
            <person name="Martin F.M."/>
            <person name="Grigoriev I.V."/>
            <person name="Hibbett D.S."/>
        </authorList>
    </citation>
    <scope>NUCLEOTIDE SEQUENCE [LARGE SCALE GENOMIC DNA]</scope>
    <source>
        <strain evidence="2 3">CBS 109695</strain>
    </source>
</reference>
<accession>A0A166KQV0</accession>
<dbReference type="Proteomes" id="UP000076532">
    <property type="component" value="Unassembled WGS sequence"/>
</dbReference>
<dbReference type="PANTHER" id="PTHR35043">
    <property type="entry name" value="TRANSCRIPTION FACTOR DOMAIN-CONTAINING PROTEIN"/>
    <property type="match status" value="1"/>
</dbReference>
<name>A0A166KQV0_9AGAM</name>
<keyword evidence="1" id="KW-0812">Transmembrane</keyword>
<keyword evidence="3" id="KW-1185">Reference proteome</keyword>
<dbReference type="AlphaFoldDB" id="A0A166KQV0"/>
<feature type="transmembrane region" description="Helical" evidence="1">
    <location>
        <begin position="238"/>
        <end position="261"/>
    </location>
</feature>
<proteinExistence type="predicted"/>